<sequence>MDLKEKVVFISGSSRGIGKAIACAFAQAGCHVILNARKAVDPEVVEQIEAYGGKVAVVLGDVSQAQDVQRMVKEALAAFGKVDILVNNAGITNDKLAIGMKPDDFTKVIDVNLTGTFMLSQAFLKKMYKQKAGVIINMASVIGLHGNVGQANYAASKAGVIGLTKSIAKEGALRNIRVNAIAPGMIASDMTAVLSDKVKANIMQEIPLHRFGNAQEIAQTALFLAANDYITGQVITVDGGMTI</sequence>
<dbReference type="GO" id="GO:0051287">
    <property type="term" value="F:NAD binding"/>
    <property type="evidence" value="ECO:0007669"/>
    <property type="project" value="UniProtKB-UniRule"/>
</dbReference>
<keyword evidence="5 10" id="KW-0560">Oxidoreductase</keyword>
<dbReference type="UniPathway" id="UPA00094"/>
<evidence type="ECO:0000313" key="12">
    <source>
        <dbReference type="EMBL" id="QLL78626.1"/>
    </source>
</evidence>
<evidence type="ECO:0000256" key="3">
    <source>
        <dbReference type="ARBA" id="ARBA00012948"/>
    </source>
</evidence>
<dbReference type="SUPFAM" id="SSF51735">
    <property type="entry name" value="NAD(P)-binding Rossmann-fold domains"/>
    <property type="match status" value="1"/>
</dbReference>
<dbReference type="PROSITE" id="PS00061">
    <property type="entry name" value="ADH_SHORT"/>
    <property type="match status" value="1"/>
</dbReference>
<dbReference type="PRINTS" id="PR00081">
    <property type="entry name" value="GDHRDH"/>
</dbReference>
<evidence type="ECO:0000256" key="4">
    <source>
        <dbReference type="ARBA" id="ARBA00022832"/>
    </source>
</evidence>
<dbReference type="GO" id="GO:0006633">
    <property type="term" value="P:fatty acid biosynthetic process"/>
    <property type="evidence" value="ECO:0007669"/>
    <property type="project" value="UniProtKB-UniPathway"/>
</dbReference>
<dbReference type="InterPro" id="IPR050259">
    <property type="entry name" value="SDR"/>
</dbReference>
<feature type="domain" description="Ketoreductase" evidence="11">
    <location>
        <begin position="6"/>
        <end position="189"/>
    </location>
</feature>
<evidence type="ECO:0000256" key="5">
    <source>
        <dbReference type="ARBA" id="ARBA00023002"/>
    </source>
</evidence>
<dbReference type="NCBIfam" id="NF009466">
    <property type="entry name" value="PRK12826.1-2"/>
    <property type="match status" value="1"/>
</dbReference>
<dbReference type="PANTHER" id="PTHR42879:SF2">
    <property type="entry name" value="3-OXOACYL-[ACYL-CARRIER-PROTEIN] REDUCTASE FABG"/>
    <property type="match status" value="1"/>
</dbReference>
<keyword evidence="6 10" id="KW-0275">Fatty acid biosynthesis</keyword>
<feature type="binding site" evidence="9">
    <location>
        <begin position="12"/>
        <end position="15"/>
    </location>
    <ligand>
        <name>NADP(+)</name>
        <dbReference type="ChEBI" id="CHEBI:58349"/>
    </ligand>
</feature>
<feature type="binding site" evidence="9">
    <location>
        <begin position="153"/>
        <end position="157"/>
    </location>
    <ligand>
        <name>NADP(+)</name>
        <dbReference type="ChEBI" id="CHEBI:58349"/>
    </ligand>
</feature>
<dbReference type="CDD" id="cd05333">
    <property type="entry name" value="BKR_SDR_c"/>
    <property type="match status" value="1"/>
</dbReference>
<evidence type="ECO:0000256" key="8">
    <source>
        <dbReference type="PIRSR" id="PIRSR611284-1"/>
    </source>
</evidence>
<dbReference type="Proteomes" id="UP000510886">
    <property type="component" value="Chromosome"/>
</dbReference>
<keyword evidence="4 10" id="KW-0276">Fatty acid metabolism</keyword>
<evidence type="ECO:0000256" key="2">
    <source>
        <dbReference type="ARBA" id="ARBA00006484"/>
    </source>
</evidence>
<keyword evidence="10" id="KW-0443">Lipid metabolism</keyword>
<dbReference type="PRINTS" id="PR00080">
    <property type="entry name" value="SDRFAMILY"/>
</dbReference>
<comment type="function">
    <text evidence="10">Catalyzes the NADPH-dependent reduction of beta-ketoacyl-ACP substrates to beta-hydroxyacyl-ACP products, the first reductive step in the elongation cycle of fatty acid biosynthesis.</text>
</comment>
<evidence type="ECO:0000256" key="10">
    <source>
        <dbReference type="RuleBase" id="RU366074"/>
    </source>
</evidence>
<dbReference type="NCBIfam" id="NF005559">
    <property type="entry name" value="PRK07231.1"/>
    <property type="match status" value="1"/>
</dbReference>
<evidence type="ECO:0000256" key="6">
    <source>
        <dbReference type="ARBA" id="ARBA00023160"/>
    </source>
</evidence>
<evidence type="ECO:0000313" key="13">
    <source>
        <dbReference type="Proteomes" id="UP000510886"/>
    </source>
</evidence>
<protein>
    <recommendedName>
        <fullName evidence="3 10">3-oxoacyl-[acyl-carrier-protein] reductase</fullName>
        <ecNumber evidence="3 10">1.1.1.100</ecNumber>
    </recommendedName>
</protein>
<dbReference type="EMBL" id="CP047418">
    <property type="protein sequence ID" value="QLL78626.1"/>
    <property type="molecule type" value="Genomic_DNA"/>
</dbReference>
<evidence type="ECO:0000256" key="1">
    <source>
        <dbReference type="ARBA" id="ARBA00005194"/>
    </source>
</evidence>
<keyword evidence="10" id="KW-0444">Lipid biosynthesis</keyword>
<keyword evidence="9 10" id="KW-0521">NADP</keyword>
<dbReference type="FunFam" id="3.40.50.720:FF:000173">
    <property type="entry name" value="3-oxoacyl-[acyl-carrier protein] reductase"/>
    <property type="match status" value="1"/>
</dbReference>
<feature type="binding site" evidence="9">
    <location>
        <position position="186"/>
    </location>
    <ligand>
        <name>NADP(+)</name>
        <dbReference type="ChEBI" id="CHEBI:58349"/>
    </ligand>
</feature>
<gene>
    <name evidence="12" type="primary">fabG</name>
    <name evidence="12" type="ORF">GTO87_08535</name>
</gene>
<comment type="subunit">
    <text evidence="10">Homotetramer.</text>
</comment>
<comment type="similarity">
    <text evidence="2 10">Belongs to the short-chain dehydrogenases/reductases (SDR) family.</text>
</comment>
<evidence type="ECO:0000256" key="9">
    <source>
        <dbReference type="PIRSR" id="PIRSR611284-2"/>
    </source>
</evidence>
<dbReference type="AlphaFoldDB" id="A0A7H9ELR5"/>
<dbReference type="Pfam" id="PF13561">
    <property type="entry name" value="adh_short_C2"/>
    <property type="match status" value="1"/>
</dbReference>
<dbReference type="EC" id="1.1.1.100" evidence="3 10"/>
<comment type="catalytic activity">
    <reaction evidence="7 10">
        <text>a (3R)-hydroxyacyl-[ACP] + NADP(+) = a 3-oxoacyl-[ACP] + NADPH + H(+)</text>
        <dbReference type="Rhea" id="RHEA:17397"/>
        <dbReference type="Rhea" id="RHEA-COMP:9916"/>
        <dbReference type="Rhea" id="RHEA-COMP:9945"/>
        <dbReference type="ChEBI" id="CHEBI:15378"/>
        <dbReference type="ChEBI" id="CHEBI:57783"/>
        <dbReference type="ChEBI" id="CHEBI:58349"/>
        <dbReference type="ChEBI" id="CHEBI:78776"/>
        <dbReference type="ChEBI" id="CHEBI:78827"/>
        <dbReference type="EC" id="1.1.1.100"/>
    </reaction>
</comment>
<dbReference type="Gene3D" id="3.40.50.720">
    <property type="entry name" value="NAD(P)-binding Rossmann-like Domain"/>
    <property type="match status" value="1"/>
</dbReference>
<evidence type="ECO:0000259" key="11">
    <source>
        <dbReference type="SMART" id="SM00822"/>
    </source>
</evidence>
<dbReference type="NCBIfam" id="TIGR01830">
    <property type="entry name" value="3oxo_ACP_reduc"/>
    <property type="match status" value="1"/>
</dbReference>
<dbReference type="RefSeq" id="WP_027826299.1">
    <property type="nucleotide sequence ID" value="NZ_CANCVW010000013.1"/>
</dbReference>
<dbReference type="InterPro" id="IPR011284">
    <property type="entry name" value="3oxo_ACP_reduc"/>
</dbReference>
<dbReference type="PANTHER" id="PTHR42879">
    <property type="entry name" value="3-OXOACYL-(ACYL-CARRIER-PROTEIN) REDUCTASE"/>
    <property type="match status" value="1"/>
</dbReference>
<dbReference type="KEGG" id="lsw:GTO87_08535"/>
<feature type="active site" description="Proton acceptor" evidence="8">
    <location>
        <position position="153"/>
    </location>
</feature>
<dbReference type="InterPro" id="IPR057326">
    <property type="entry name" value="KR_dom"/>
</dbReference>
<evidence type="ECO:0000256" key="7">
    <source>
        <dbReference type="ARBA" id="ARBA00048508"/>
    </source>
</evidence>
<dbReference type="InterPro" id="IPR036291">
    <property type="entry name" value="NAD(P)-bd_dom_sf"/>
</dbReference>
<proteinExistence type="inferred from homology"/>
<organism evidence="12 13">
    <name type="scientific">Ligilactobacillus saerimneri</name>
    <dbReference type="NCBI Taxonomy" id="228229"/>
    <lineage>
        <taxon>Bacteria</taxon>
        <taxon>Bacillati</taxon>
        <taxon>Bacillota</taxon>
        <taxon>Bacilli</taxon>
        <taxon>Lactobacillales</taxon>
        <taxon>Lactobacillaceae</taxon>
        <taxon>Ligilactobacillus</taxon>
    </lineage>
</organism>
<name>A0A7H9ELR5_9LACO</name>
<accession>A0A7H9ELR5</accession>
<feature type="binding site" evidence="9">
    <location>
        <position position="88"/>
    </location>
    <ligand>
        <name>NADP(+)</name>
        <dbReference type="ChEBI" id="CHEBI:58349"/>
    </ligand>
</feature>
<dbReference type="SMART" id="SM00822">
    <property type="entry name" value="PKS_KR"/>
    <property type="match status" value="1"/>
</dbReference>
<dbReference type="GO" id="GO:0004316">
    <property type="term" value="F:3-oxoacyl-[acyl-carrier-protein] reductase (NADPH) activity"/>
    <property type="evidence" value="ECO:0007669"/>
    <property type="project" value="UniProtKB-UniRule"/>
</dbReference>
<dbReference type="InterPro" id="IPR020904">
    <property type="entry name" value="Sc_DH/Rdtase_CS"/>
</dbReference>
<reference evidence="12 13" key="1">
    <citation type="submission" date="2020-01" db="EMBL/GenBank/DDBJ databases">
        <title>Complete and circular genome sequences of six lactobacillus isolates from horses.</title>
        <authorList>
            <person name="Hassan H.M."/>
        </authorList>
    </citation>
    <scope>NUCLEOTIDE SEQUENCE [LARGE SCALE GENOMIC DNA]</scope>
    <source>
        <strain evidence="12 13">1A</strain>
    </source>
</reference>
<comment type="pathway">
    <text evidence="1 10">Lipid metabolism; fatty acid biosynthesis.</text>
</comment>
<dbReference type="InterPro" id="IPR002347">
    <property type="entry name" value="SDR_fam"/>
</dbReference>